<evidence type="ECO:0000313" key="2">
    <source>
        <dbReference type="Proteomes" id="UP000230214"/>
    </source>
</evidence>
<comment type="caution">
    <text evidence="1">The sequence shown here is derived from an EMBL/GenBank/DDBJ whole genome shotgun (WGS) entry which is preliminary data.</text>
</comment>
<accession>A0A2H0RAI4</accession>
<name>A0A2H0RAI4_UNCKA</name>
<dbReference type="AlphaFoldDB" id="A0A2H0RAI4"/>
<sequence>MTYDIKAIIFDAVKKSEAEVAKELTDMFRLHFEGAEVSFYTKIGKDLKHITGTLRDLWVNTKDYSMVCEMYDFKKYRVHPAQGIEVIS</sequence>
<gene>
    <name evidence="1" type="ORF">COV24_02225</name>
</gene>
<protein>
    <submittedName>
        <fullName evidence="1">Uncharacterized protein</fullName>
    </submittedName>
</protein>
<organism evidence="1 2">
    <name type="scientific">candidate division WWE3 bacterium CG10_big_fil_rev_8_21_14_0_10_32_10</name>
    <dbReference type="NCBI Taxonomy" id="1975090"/>
    <lineage>
        <taxon>Bacteria</taxon>
        <taxon>Katanobacteria</taxon>
    </lineage>
</organism>
<proteinExistence type="predicted"/>
<reference evidence="1 2" key="1">
    <citation type="submission" date="2017-09" db="EMBL/GenBank/DDBJ databases">
        <title>Depth-based differentiation of microbial function through sediment-hosted aquifers and enrichment of novel symbionts in the deep terrestrial subsurface.</title>
        <authorList>
            <person name="Probst A.J."/>
            <person name="Ladd B."/>
            <person name="Jarett J.K."/>
            <person name="Geller-Mcgrath D.E."/>
            <person name="Sieber C.M."/>
            <person name="Emerson J.B."/>
            <person name="Anantharaman K."/>
            <person name="Thomas B.C."/>
            <person name="Malmstrom R."/>
            <person name="Stieglmeier M."/>
            <person name="Klingl A."/>
            <person name="Woyke T."/>
            <person name="Ryan C.M."/>
            <person name="Banfield J.F."/>
        </authorList>
    </citation>
    <scope>NUCLEOTIDE SEQUENCE [LARGE SCALE GENOMIC DNA]</scope>
    <source>
        <strain evidence="1">CG10_big_fil_rev_8_21_14_0_10_32_10</strain>
    </source>
</reference>
<evidence type="ECO:0000313" key="1">
    <source>
        <dbReference type="EMBL" id="PIR43542.1"/>
    </source>
</evidence>
<dbReference type="Proteomes" id="UP000230214">
    <property type="component" value="Unassembled WGS sequence"/>
</dbReference>
<dbReference type="EMBL" id="PCXU01000019">
    <property type="protein sequence ID" value="PIR43542.1"/>
    <property type="molecule type" value="Genomic_DNA"/>
</dbReference>